<protein>
    <recommendedName>
        <fullName evidence="4">Organic solvent tolerance-like N-terminal domain-containing protein</fullName>
    </recommendedName>
</protein>
<dbReference type="Proteomes" id="UP000823936">
    <property type="component" value="Unassembled WGS sequence"/>
</dbReference>
<feature type="signal peptide" evidence="1">
    <location>
        <begin position="1"/>
        <end position="19"/>
    </location>
</feature>
<comment type="caution">
    <text evidence="2">The sequence shown here is derived from an EMBL/GenBank/DDBJ whole genome shotgun (WGS) entry which is preliminary data.</text>
</comment>
<dbReference type="AlphaFoldDB" id="A0A9D1TNB1"/>
<name>A0A9D1TNB1_9SPIO</name>
<dbReference type="EMBL" id="DXHU01000019">
    <property type="protein sequence ID" value="HIV99118.1"/>
    <property type="molecule type" value="Genomic_DNA"/>
</dbReference>
<accession>A0A9D1TNB1</accession>
<feature type="chain" id="PRO_5038519552" description="Organic solvent tolerance-like N-terminal domain-containing protein" evidence="1">
    <location>
        <begin position="20"/>
        <end position="206"/>
    </location>
</feature>
<evidence type="ECO:0000313" key="3">
    <source>
        <dbReference type="Proteomes" id="UP000823936"/>
    </source>
</evidence>
<dbReference type="Gene3D" id="2.60.450.10">
    <property type="entry name" value="Lipopolysaccharide (LPS) transport protein A like domain"/>
    <property type="match status" value="2"/>
</dbReference>
<proteinExistence type="predicted"/>
<reference evidence="2" key="2">
    <citation type="submission" date="2021-04" db="EMBL/GenBank/DDBJ databases">
        <authorList>
            <person name="Gilroy R."/>
        </authorList>
    </citation>
    <scope>NUCLEOTIDE SEQUENCE</scope>
    <source>
        <strain evidence="2">Gambia11-129</strain>
    </source>
</reference>
<evidence type="ECO:0000256" key="1">
    <source>
        <dbReference type="SAM" id="SignalP"/>
    </source>
</evidence>
<organism evidence="2 3">
    <name type="scientific">Candidatus Ornithospirochaeta avicola</name>
    <dbReference type="NCBI Taxonomy" id="2840896"/>
    <lineage>
        <taxon>Bacteria</taxon>
        <taxon>Pseudomonadati</taxon>
        <taxon>Spirochaetota</taxon>
        <taxon>Spirochaetia</taxon>
        <taxon>Spirochaetales</taxon>
        <taxon>Spirochaetaceae</taxon>
        <taxon>Spirochaetaceae incertae sedis</taxon>
        <taxon>Candidatus Ornithospirochaeta</taxon>
    </lineage>
</organism>
<sequence>MKRTIILCFLIFSFLTLYADEISFSSSSSEISLKEGRRQITLSENAVVDAGNVRIQAEEITLSGNEWERVEAKGNIIIDNEEEGINIKTSVLYYDRVNERILISSFLEINDRMNEVSAYAGHLDYLMDDGILTLSLSVNMNIINDDDVVRIRAERVVYNRNENTVLVSGNADVIWRGDEYRAQVITMDLDEERIEMRSNIEALIHD</sequence>
<keyword evidence="1" id="KW-0732">Signal</keyword>
<evidence type="ECO:0000313" key="2">
    <source>
        <dbReference type="EMBL" id="HIV99118.1"/>
    </source>
</evidence>
<reference evidence="2" key="1">
    <citation type="journal article" date="2021" name="PeerJ">
        <title>Extensive microbial diversity within the chicken gut microbiome revealed by metagenomics and culture.</title>
        <authorList>
            <person name="Gilroy R."/>
            <person name="Ravi A."/>
            <person name="Getino M."/>
            <person name="Pursley I."/>
            <person name="Horton D.L."/>
            <person name="Alikhan N.F."/>
            <person name="Baker D."/>
            <person name="Gharbi K."/>
            <person name="Hall N."/>
            <person name="Watson M."/>
            <person name="Adriaenssens E.M."/>
            <person name="Foster-Nyarko E."/>
            <person name="Jarju S."/>
            <person name="Secka A."/>
            <person name="Antonio M."/>
            <person name="Oren A."/>
            <person name="Chaudhuri R.R."/>
            <person name="La Ragione R."/>
            <person name="Hildebrand F."/>
            <person name="Pallen M.J."/>
        </authorList>
    </citation>
    <scope>NUCLEOTIDE SEQUENCE</scope>
    <source>
        <strain evidence="2">Gambia11-129</strain>
    </source>
</reference>
<evidence type="ECO:0008006" key="4">
    <source>
        <dbReference type="Google" id="ProtNLM"/>
    </source>
</evidence>
<gene>
    <name evidence="2" type="ORF">IAB12_05020</name>
</gene>